<sequence length="352" mass="39283">MSIRVGLIGFGLSGRIFHAPFVMNDPEMELVCVCTSQSKDVTEFAPEARIVSTAEAVFQADDVDLVVITTPNVLHFDQAMLALESGKHVLLEKPSVTSVNEIEALCTLSKQKGLVFCVYQNRRFDGDFGRLKTLLASGELGELKHLDSRFDRFRPLPQVRWREEPGVGAGIFWDLGPHLFDQALSLLGTPDWVQASIDTLREGAQTPDWFELELGYGKTRVRLGHTSFEAGEVRRFNARFTKGSWQCIGLDPQEEALRAGQMPWEGNFPSKGENQTIQRFRAPDQLTIEAMSESATAGEYVEFYAQLRKAILAEGEAPVSLVDACHLVYGLCLAEESAKRGQRLPWRYVANI</sequence>
<gene>
    <name evidence="5" type="ORF">IF202_05830</name>
</gene>
<dbReference type="EMBL" id="JACYFC010000002">
    <property type="protein sequence ID" value="MBD5770562.1"/>
    <property type="molecule type" value="Genomic_DNA"/>
</dbReference>
<keyword evidence="2" id="KW-0560">Oxidoreductase</keyword>
<dbReference type="InterPro" id="IPR000683">
    <property type="entry name" value="Gfo/Idh/MocA-like_OxRdtase_N"/>
</dbReference>
<comment type="similarity">
    <text evidence="1">Belongs to the Gfo/Idh/MocA family.</text>
</comment>
<evidence type="ECO:0000259" key="3">
    <source>
        <dbReference type="Pfam" id="PF01408"/>
    </source>
</evidence>
<protein>
    <submittedName>
        <fullName evidence="5">Gfo/Idh/MocA family oxidoreductase</fullName>
    </submittedName>
</protein>
<dbReference type="InterPro" id="IPR036291">
    <property type="entry name" value="NAD(P)-bd_dom_sf"/>
</dbReference>
<accession>A0ABR8NWY2</accession>
<evidence type="ECO:0000256" key="2">
    <source>
        <dbReference type="ARBA" id="ARBA00023002"/>
    </source>
</evidence>
<evidence type="ECO:0000313" key="5">
    <source>
        <dbReference type="EMBL" id="MBD5770562.1"/>
    </source>
</evidence>
<feature type="domain" description="Gfo/Idh/MocA-like oxidoreductase N-terminal" evidence="3">
    <location>
        <begin position="3"/>
        <end position="119"/>
    </location>
</feature>
<dbReference type="InterPro" id="IPR055170">
    <property type="entry name" value="GFO_IDH_MocA-like_dom"/>
</dbReference>
<feature type="domain" description="GFO/IDH/MocA-like oxidoreductase" evidence="4">
    <location>
        <begin position="130"/>
        <end position="245"/>
    </location>
</feature>
<dbReference type="Gene3D" id="3.30.360.10">
    <property type="entry name" value="Dihydrodipicolinate Reductase, domain 2"/>
    <property type="match status" value="1"/>
</dbReference>
<organism evidence="5 6">
    <name type="scientific">Marinomonas colpomeniae</name>
    <dbReference type="NCBI Taxonomy" id="2774408"/>
    <lineage>
        <taxon>Bacteria</taxon>
        <taxon>Pseudomonadati</taxon>
        <taxon>Pseudomonadota</taxon>
        <taxon>Gammaproteobacteria</taxon>
        <taxon>Oceanospirillales</taxon>
        <taxon>Oceanospirillaceae</taxon>
        <taxon>Marinomonas</taxon>
    </lineage>
</organism>
<dbReference type="SUPFAM" id="SSF55347">
    <property type="entry name" value="Glyceraldehyde-3-phosphate dehydrogenase-like, C-terminal domain"/>
    <property type="match status" value="1"/>
</dbReference>
<proteinExistence type="inferred from homology"/>
<evidence type="ECO:0000313" key="6">
    <source>
        <dbReference type="Proteomes" id="UP000604161"/>
    </source>
</evidence>
<dbReference type="Pfam" id="PF01408">
    <property type="entry name" value="GFO_IDH_MocA"/>
    <property type="match status" value="1"/>
</dbReference>
<keyword evidence="6" id="KW-1185">Reference proteome</keyword>
<evidence type="ECO:0000256" key="1">
    <source>
        <dbReference type="ARBA" id="ARBA00010928"/>
    </source>
</evidence>
<dbReference type="PANTHER" id="PTHR43708:SF5">
    <property type="entry name" value="CONSERVED EXPRESSED OXIDOREDUCTASE (EUROFUNG)-RELATED"/>
    <property type="match status" value="1"/>
</dbReference>
<dbReference type="SUPFAM" id="SSF51735">
    <property type="entry name" value="NAD(P)-binding Rossmann-fold domains"/>
    <property type="match status" value="1"/>
</dbReference>
<dbReference type="Gene3D" id="3.40.50.720">
    <property type="entry name" value="NAD(P)-binding Rossmann-like Domain"/>
    <property type="match status" value="1"/>
</dbReference>
<dbReference type="RefSeq" id="WP_191593954.1">
    <property type="nucleotide sequence ID" value="NZ_JACYFC010000002.1"/>
</dbReference>
<dbReference type="PANTHER" id="PTHR43708">
    <property type="entry name" value="CONSERVED EXPRESSED OXIDOREDUCTASE (EUROFUNG)"/>
    <property type="match status" value="1"/>
</dbReference>
<evidence type="ECO:0000259" key="4">
    <source>
        <dbReference type="Pfam" id="PF22725"/>
    </source>
</evidence>
<reference evidence="5 6" key="1">
    <citation type="submission" date="2020-09" db="EMBL/GenBank/DDBJ databases">
        <title>Marinomonas sp. nov., isolated from the cysticercosis algae of Qingdao, China.</title>
        <authorList>
            <person name="Sun X."/>
        </authorList>
    </citation>
    <scope>NUCLEOTIDE SEQUENCE [LARGE SCALE GENOMIC DNA]</scope>
    <source>
        <strain evidence="5 6">SM2066</strain>
    </source>
</reference>
<dbReference type="Pfam" id="PF22725">
    <property type="entry name" value="GFO_IDH_MocA_C3"/>
    <property type="match status" value="1"/>
</dbReference>
<name>A0ABR8NWY2_9GAMM</name>
<dbReference type="Proteomes" id="UP000604161">
    <property type="component" value="Unassembled WGS sequence"/>
</dbReference>
<dbReference type="InterPro" id="IPR051317">
    <property type="entry name" value="Gfo/Idh/MocA_oxidoreduct"/>
</dbReference>
<comment type="caution">
    <text evidence="5">The sequence shown here is derived from an EMBL/GenBank/DDBJ whole genome shotgun (WGS) entry which is preliminary data.</text>
</comment>